<feature type="region of interest" description="Disordered" evidence="2">
    <location>
        <begin position="185"/>
        <end position="238"/>
    </location>
</feature>
<dbReference type="Pfam" id="PF12278">
    <property type="entry name" value="SDP_N"/>
    <property type="match status" value="3"/>
</dbReference>
<reference evidence="4" key="1">
    <citation type="submission" date="2021-01" db="UniProtKB">
        <authorList>
            <consortium name="EnsemblMetazoa"/>
        </authorList>
    </citation>
    <scope>IDENTIFICATION</scope>
</reference>
<feature type="compositionally biased region" description="Basic residues" evidence="2">
    <location>
        <begin position="454"/>
        <end position="469"/>
    </location>
</feature>
<feature type="compositionally biased region" description="Basic residues" evidence="2">
    <location>
        <begin position="192"/>
        <end position="207"/>
    </location>
</feature>
<accession>A0A7M7QPT3</accession>
<proteinExistence type="predicted"/>
<organism evidence="4 5">
    <name type="scientific">Nasonia vitripennis</name>
    <name type="common">Parasitic wasp</name>
    <dbReference type="NCBI Taxonomy" id="7425"/>
    <lineage>
        <taxon>Eukaryota</taxon>
        <taxon>Metazoa</taxon>
        <taxon>Ecdysozoa</taxon>
        <taxon>Arthropoda</taxon>
        <taxon>Hexapoda</taxon>
        <taxon>Insecta</taxon>
        <taxon>Pterygota</taxon>
        <taxon>Neoptera</taxon>
        <taxon>Endopterygota</taxon>
        <taxon>Hymenoptera</taxon>
        <taxon>Apocrita</taxon>
        <taxon>Proctotrupomorpha</taxon>
        <taxon>Chalcidoidea</taxon>
        <taxon>Pteromalidae</taxon>
        <taxon>Pteromalinae</taxon>
        <taxon>Nasonia</taxon>
    </lineage>
</organism>
<sequence>MSIQSSDELVEYVRRRMLWMKNEVKLREHERLKQKMIEEYERKRAEELELNRKRKSPCRYENRSSSRFGGTHHHSQTKHMSSRSQVMPEILNSSEGNKSIFNGPEEAPKFNEPAIVVTKHRKITASGSETNEIRRNIVNHEEITLKRRHEEGSKPIFDREEIKQFESKSIEEHRTIRDVRKNNLVEKSSSYTKRRSVSLSPRRHRSPSPRADSNTYTHRSRLNSSEGNKSIFNGPEEAPKFNEPAIVVTKHRKITASGSETNEIRRNIVNHEEITLKRRHEEGSKPIFDREEIKQFESKSIEEHRTIRDVRKNNLVEKSSSYTKRRSVSLSPRRHRSPSPRADSNTYTHRSRHNSSEGNKSIFNGPEEAPKFNEPAIVVTIHRKITASGSETNEIRRNIVNHEEITLKRRHEEGSKPIFDREEIKQFESKSIEQHRTIRDVRKNNLVEKSSSYTKRRSVSLSPRRHRSPSPRADSNTYTHRSRSSRSDEEYKYHVRSEDRTHGRRDRRDSFRERILLPAQYVELVETPIYSPGFAPRPMLAEAAHSWVHHLVRPSRRHNSQDHRRLYWNVLPDPRKSFSLNREAVQL</sequence>
<feature type="region of interest" description="Disordered" evidence="2">
    <location>
        <begin position="316"/>
        <end position="369"/>
    </location>
</feature>
<feature type="domain" description="Complementary sex determination N-terminal" evidence="3">
    <location>
        <begin position="164"/>
        <end position="279"/>
    </location>
</feature>
<protein>
    <recommendedName>
        <fullName evidence="3">Complementary sex determination N-terminal domain-containing protein</fullName>
    </recommendedName>
</protein>
<dbReference type="AlphaFoldDB" id="A0A7M7QPT3"/>
<evidence type="ECO:0000313" key="4">
    <source>
        <dbReference type="EnsemblMetazoa" id="XP_031789018"/>
    </source>
</evidence>
<evidence type="ECO:0000313" key="5">
    <source>
        <dbReference type="Proteomes" id="UP000002358"/>
    </source>
</evidence>
<feature type="region of interest" description="Disordered" evidence="2">
    <location>
        <begin position="443"/>
        <end position="508"/>
    </location>
</feature>
<name>A0A7M7QPT3_NASVI</name>
<feature type="domain" description="Complementary sex determination N-terminal" evidence="3">
    <location>
        <begin position="295"/>
        <end position="410"/>
    </location>
</feature>
<dbReference type="InParanoid" id="A0A7M7QPT3"/>
<dbReference type="EnsemblMetazoa" id="XM_031933158">
    <property type="protein sequence ID" value="XP_031789018"/>
    <property type="gene ID" value="LOC116417962"/>
</dbReference>
<dbReference type="GeneID" id="116417962"/>
<feature type="compositionally biased region" description="Basic residues" evidence="2">
    <location>
        <begin position="323"/>
        <end position="338"/>
    </location>
</feature>
<feature type="coiled-coil region" evidence="1">
    <location>
        <begin position="26"/>
        <end position="53"/>
    </location>
</feature>
<evidence type="ECO:0000256" key="1">
    <source>
        <dbReference type="SAM" id="Coils"/>
    </source>
</evidence>
<keyword evidence="5" id="KW-1185">Reference proteome</keyword>
<keyword evidence="1" id="KW-0175">Coiled coil</keyword>
<evidence type="ECO:0000256" key="2">
    <source>
        <dbReference type="SAM" id="MobiDB-lite"/>
    </source>
</evidence>
<feature type="region of interest" description="Disordered" evidence="2">
    <location>
        <begin position="53"/>
        <end position="84"/>
    </location>
</feature>
<dbReference type="Proteomes" id="UP000002358">
    <property type="component" value="Unassembled WGS sequence"/>
</dbReference>
<feature type="compositionally biased region" description="Polar residues" evidence="2">
    <location>
        <begin position="214"/>
        <end position="231"/>
    </location>
</feature>
<feature type="compositionally biased region" description="Basic residues" evidence="2">
    <location>
        <begin position="70"/>
        <end position="81"/>
    </location>
</feature>
<feature type="domain" description="Complementary sex determination N-terminal" evidence="3">
    <location>
        <begin position="14"/>
        <end position="148"/>
    </location>
</feature>
<feature type="compositionally biased region" description="Basic and acidic residues" evidence="2">
    <location>
        <begin position="485"/>
        <end position="508"/>
    </location>
</feature>
<dbReference type="InterPro" id="IPR022063">
    <property type="entry name" value="Sex_determin_N"/>
</dbReference>
<dbReference type="OrthoDB" id="8194777at2759"/>
<evidence type="ECO:0000259" key="3">
    <source>
        <dbReference type="Pfam" id="PF12278"/>
    </source>
</evidence>
<dbReference type="KEGG" id="nvi:116417962"/>
<dbReference type="RefSeq" id="XP_031789018.1">
    <property type="nucleotide sequence ID" value="XM_031933158.2"/>
</dbReference>